<dbReference type="PROSITE" id="PS51450">
    <property type="entry name" value="LRR"/>
    <property type="match status" value="1"/>
</dbReference>
<reference evidence="3 4" key="1">
    <citation type="submission" date="2018-09" db="EMBL/GenBank/DDBJ databases">
        <title>Genomic Encyclopedia of Type Strains, Phase III (KMG-III): the genomes of soil and plant-associated and newly described type strains.</title>
        <authorList>
            <person name="Whitman W."/>
        </authorList>
    </citation>
    <scope>NUCLEOTIDE SEQUENCE [LARGE SCALE GENOMIC DNA]</scope>
    <source>
        <strain evidence="3 4">CECT 7938</strain>
    </source>
</reference>
<keyword evidence="1" id="KW-0433">Leucine-rich repeat</keyword>
<dbReference type="Proteomes" id="UP000286246">
    <property type="component" value="Unassembled WGS sequence"/>
</dbReference>
<dbReference type="GO" id="GO:0035591">
    <property type="term" value="F:signaling adaptor activity"/>
    <property type="evidence" value="ECO:0007669"/>
    <property type="project" value="TreeGrafter"/>
</dbReference>
<evidence type="ECO:0000313" key="3">
    <source>
        <dbReference type="EMBL" id="RKE55318.1"/>
    </source>
</evidence>
<evidence type="ECO:0000256" key="2">
    <source>
        <dbReference type="ARBA" id="ARBA00022737"/>
    </source>
</evidence>
<dbReference type="Gene3D" id="3.80.10.10">
    <property type="entry name" value="Ribonuclease Inhibitor"/>
    <property type="match status" value="1"/>
</dbReference>
<protein>
    <recommendedName>
        <fullName evidence="5">Leucine rich repeat (LRR) protein</fullName>
    </recommendedName>
</protein>
<dbReference type="InterPro" id="IPR052574">
    <property type="entry name" value="CDIRP"/>
</dbReference>
<name>A0A420BF57_SPHD1</name>
<evidence type="ECO:0000313" key="4">
    <source>
        <dbReference type="Proteomes" id="UP000286246"/>
    </source>
</evidence>
<dbReference type="AlphaFoldDB" id="A0A420BF57"/>
<sequence>MKSIAILLINLSLYLGVVDLKAQSINFPDEQFKAALIAQGIDANGDGKIQKSELTQIKKLHVNNADISSLEGIKNFISLEELAFLNNHLTTVDLEGMQNLKYVYGNNNKIKRLLLKGCTNLEVIFMDQNELPVLDLSGLAALRDIRINVNKLASIDLSKKTKLEHVQLFKNQLTTFKAEGSLELKELDLSNNQITEIDLRPFSQLKDADLNGNPLQKINVTGLAALERLYFEPPIFRPSAITQFNTSGLINLKEYKW</sequence>
<proteinExistence type="predicted"/>
<dbReference type="PANTHER" id="PTHR47566:SF1">
    <property type="entry name" value="PROTEIN NUD1"/>
    <property type="match status" value="1"/>
</dbReference>
<keyword evidence="2" id="KW-0677">Repeat</keyword>
<evidence type="ECO:0000256" key="1">
    <source>
        <dbReference type="ARBA" id="ARBA00022614"/>
    </source>
</evidence>
<dbReference type="PROSITE" id="PS00018">
    <property type="entry name" value="EF_HAND_1"/>
    <property type="match status" value="1"/>
</dbReference>
<dbReference type="EMBL" id="RAPY01000001">
    <property type="protein sequence ID" value="RKE55318.1"/>
    <property type="molecule type" value="Genomic_DNA"/>
</dbReference>
<evidence type="ECO:0008006" key="5">
    <source>
        <dbReference type="Google" id="ProtNLM"/>
    </source>
</evidence>
<organism evidence="3 4">
    <name type="scientific">Sphingobacterium detergens</name>
    <dbReference type="NCBI Taxonomy" id="1145106"/>
    <lineage>
        <taxon>Bacteria</taxon>
        <taxon>Pseudomonadati</taxon>
        <taxon>Bacteroidota</taxon>
        <taxon>Sphingobacteriia</taxon>
        <taxon>Sphingobacteriales</taxon>
        <taxon>Sphingobacteriaceae</taxon>
        <taxon>Sphingobacterium</taxon>
    </lineage>
</organism>
<dbReference type="OrthoDB" id="1110367at2"/>
<dbReference type="PANTHER" id="PTHR47566">
    <property type="match status" value="1"/>
</dbReference>
<dbReference type="RefSeq" id="WP_120257114.1">
    <property type="nucleotide sequence ID" value="NZ_RAPY01000001.1"/>
</dbReference>
<dbReference type="InterPro" id="IPR032675">
    <property type="entry name" value="LRR_dom_sf"/>
</dbReference>
<accession>A0A420BF57</accession>
<dbReference type="InterPro" id="IPR018247">
    <property type="entry name" value="EF_Hand_1_Ca_BS"/>
</dbReference>
<dbReference type="SUPFAM" id="SSF52058">
    <property type="entry name" value="L domain-like"/>
    <property type="match status" value="1"/>
</dbReference>
<gene>
    <name evidence="3" type="ORF">DFQ12_0149</name>
</gene>
<dbReference type="InterPro" id="IPR001611">
    <property type="entry name" value="Leu-rich_rpt"/>
</dbReference>
<dbReference type="Pfam" id="PF00560">
    <property type="entry name" value="LRR_1"/>
    <property type="match status" value="1"/>
</dbReference>
<keyword evidence="4" id="KW-1185">Reference proteome</keyword>
<comment type="caution">
    <text evidence="3">The sequence shown here is derived from an EMBL/GenBank/DDBJ whole genome shotgun (WGS) entry which is preliminary data.</text>
</comment>